<comment type="caution">
    <text evidence="1">The sequence shown here is derived from an EMBL/GenBank/DDBJ whole genome shotgun (WGS) entry which is preliminary data.</text>
</comment>
<accession>A0A832T9U0</accession>
<dbReference type="OMA" id="DFYIDPW"/>
<dbReference type="PANTHER" id="PTHR11203:SF37">
    <property type="entry name" value="INTEGRATOR COMPLEX SUBUNIT 11"/>
    <property type="match status" value="1"/>
</dbReference>
<dbReference type="InterPro" id="IPR050698">
    <property type="entry name" value="MBL"/>
</dbReference>
<dbReference type="InterPro" id="IPR036866">
    <property type="entry name" value="RibonucZ/Hydroxyglut_hydro"/>
</dbReference>
<dbReference type="GeneID" id="1443057"/>
<dbReference type="RefSeq" id="WP_010884822.1">
    <property type="nucleotide sequence ID" value="NZ_DUJN01000006.1"/>
</dbReference>
<organism evidence="1 2">
    <name type="scientific">Pyrococcus horikoshii</name>
    <dbReference type="NCBI Taxonomy" id="53953"/>
    <lineage>
        <taxon>Archaea</taxon>
        <taxon>Methanobacteriati</taxon>
        <taxon>Methanobacteriota</taxon>
        <taxon>Thermococci</taxon>
        <taxon>Thermococcales</taxon>
        <taxon>Thermococcaceae</taxon>
        <taxon>Pyrococcus</taxon>
    </lineage>
</organism>
<evidence type="ECO:0000313" key="1">
    <source>
        <dbReference type="EMBL" id="HII61379.1"/>
    </source>
</evidence>
<dbReference type="Gene3D" id="3.60.15.10">
    <property type="entry name" value="Ribonuclease Z/Hydroxyacylglutathione hydrolase-like"/>
    <property type="match status" value="1"/>
</dbReference>
<gene>
    <name evidence="1" type="ORF">HA331_06510</name>
</gene>
<reference evidence="1" key="1">
    <citation type="journal article" date="2020" name="bioRxiv">
        <title>A rank-normalized archaeal taxonomy based on genome phylogeny resolves widespread incomplete and uneven classifications.</title>
        <authorList>
            <person name="Rinke C."/>
            <person name="Chuvochina M."/>
            <person name="Mussig A.J."/>
            <person name="Chaumeil P.-A."/>
            <person name="Waite D.W."/>
            <person name="Whitman W.B."/>
            <person name="Parks D.H."/>
            <person name="Hugenholtz P."/>
        </authorList>
    </citation>
    <scope>NUCLEOTIDE SEQUENCE</scope>
    <source>
        <strain evidence="1">UBA8834</strain>
    </source>
</reference>
<dbReference type="GO" id="GO:0016787">
    <property type="term" value="F:hydrolase activity"/>
    <property type="evidence" value="ECO:0007669"/>
    <property type="project" value="UniProtKB-KW"/>
</dbReference>
<sequence>MRILTLGLDGSGEFAFQSHAHTDHFANGRLIFATRPTIFLSHLRNSRYYIPVDFGKKFYIGDFKAKLYPSGHILGSSGIKIWLDEGTLYYTGDVKVKKLRTVERAKLPKADFLIIESTFGLPRFTFPDPRESEKVIIGIVEDLIDRGKVPTFMANPYGKAQEIIKILNVHGYSVSVDREIAKVSKFYMKFGVRLKFEKEGEVKVSSSKGISVSGFGRIKLSNHADFWELLEIVERVNPEKVFTVYGHAEAFAKILNGLGYEAKSIRRNQKLEVW</sequence>
<name>A0A832T9U0_PYRHR</name>
<dbReference type="GO" id="GO:0004521">
    <property type="term" value="F:RNA endonuclease activity"/>
    <property type="evidence" value="ECO:0007669"/>
    <property type="project" value="TreeGrafter"/>
</dbReference>
<proteinExistence type="predicted"/>
<dbReference type="EMBL" id="DUJN01000006">
    <property type="protein sequence ID" value="HII61379.1"/>
    <property type="molecule type" value="Genomic_DNA"/>
</dbReference>
<dbReference type="AlphaFoldDB" id="A0A832T9U0"/>
<dbReference type="Proteomes" id="UP000617544">
    <property type="component" value="Unassembled WGS sequence"/>
</dbReference>
<protein>
    <submittedName>
        <fullName evidence="1">MBL fold metallo-hydrolase</fullName>
    </submittedName>
</protein>
<evidence type="ECO:0000313" key="2">
    <source>
        <dbReference type="Proteomes" id="UP000617544"/>
    </source>
</evidence>
<dbReference type="PANTHER" id="PTHR11203">
    <property type="entry name" value="CLEAVAGE AND POLYADENYLATION SPECIFICITY FACTOR FAMILY MEMBER"/>
    <property type="match status" value="1"/>
</dbReference>
<keyword evidence="1" id="KW-0378">Hydrolase</keyword>
<dbReference type="SUPFAM" id="SSF56281">
    <property type="entry name" value="Metallo-hydrolase/oxidoreductase"/>
    <property type="match status" value="1"/>
</dbReference>